<keyword evidence="2" id="KW-1185">Reference proteome</keyword>
<dbReference type="RefSeq" id="WP_169532543.1">
    <property type="nucleotide sequence ID" value="NZ_JABBGH010000003.1"/>
</dbReference>
<organism evidence="1 2">
    <name type="scientific">Hymenobacter polaris</name>
    <dbReference type="NCBI Taxonomy" id="2682546"/>
    <lineage>
        <taxon>Bacteria</taxon>
        <taxon>Pseudomonadati</taxon>
        <taxon>Bacteroidota</taxon>
        <taxon>Cytophagia</taxon>
        <taxon>Cytophagales</taxon>
        <taxon>Hymenobacteraceae</taxon>
        <taxon>Hymenobacter</taxon>
    </lineage>
</organism>
<proteinExistence type="predicted"/>
<sequence length="718" mass="73407">MYSLDKTTIGSTRATGAYMGRLLLLSLLLAAAAARGAAYYSSASPVVATQPTGFGCTPLLCGGVAVGTAAQLADLSFAANVYTATTAPVVLRLPLSGTAPAGYRAGMLVAALGGLNISALKTATLRTYLDGALRETKAVDLSLLRAALLAGAGAPEQLEFTSTLSFNQVELELGSVLSLGSGLRVQYAYGVQPNQARQVAGYVSRFGNPAGQYATGGCTSGINNPELTVDNDLTNYATFASLATVSCPQQLRTNLEGVAPAGYRAGFVVGNRDNLLNADLLGGVVLKTYRNGAMQETTEGLSLLELGVLPSGQSLLSFPTTKEFDAVSIERVGAVTVLDNLQLYYGVGVAATPATQIRSAWGNAAGHFRTYSNGLLCASPTSCSVSNGANAADVNLTNYASLNVAVGVASSASLQLDLNGGGQAGNRAGLVLAHQGGLLDAAALDRVTVATYDADNNVLETKTGSSLLTLDVLPDNRQTVSFRTTRNFAAVGVTIGGVLGLVDNTNIYYAFADDSNGQINLVAPAAPLPVQLVSVAVRRLAATGEAELSWATASELNSATFVVERATDPAEGFAAVGQVAAAGSSATTRQYSLRDSEAASLTGTLYYRLRQLDRDGTATLSQVVALAGSAPRASFSLYPNPVAAAVVTLGASGNLPLGAVAHLYSSLGQPLHHSAAAAEGQATLALPTAGLAPGFYYVVLRDAAGQVLTTQRLQVAGQ</sequence>
<dbReference type="Gene3D" id="2.60.40.10">
    <property type="entry name" value="Immunoglobulins"/>
    <property type="match status" value="1"/>
</dbReference>
<protein>
    <recommendedName>
        <fullName evidence="3">T9SS type A sorting domain-containing protein</fullName>
    </recommendedName>
</protein>
<comment type="caution">
    <text evidence="1">The sequence shown here is derived from an EMBL/GenBank/DDBJ whole genome shotgun (WGS) entry which is preliminary data.</text>
</comment>
<dbReference type="EMBL" id="JABBGH010000003">
    <property type="protein sequence ID" value="NML66830.1"/>
    <property type="molecule type" value="Genomic_DNA"/>
</dbReference>
<reference evidence="1 2" key="1">
    <citation type="submission" date="2020-04" db="EMBL/GenBank/DDBJ databases">
        <title>Hymenobacter polaris sp. nov., isolated from Arctic soil.</title>
        <authorList>
            <person name="Dahal R.H."/>
        </authorList>
    </citation>
    <scope>NUCLEOTIDE SEQUENCE [LARGE SCALE GENOMIC DNA]</scope>
    <source>
        <strain evidence="1 2">RP-2-7</strain>
    </source>
</reference>
<dbReference type="Proteomes" id="UP000559626">
    <property type="component" value="Unassembled WGS sequence"/>
</dbReference>
<evidence type="ECO:0000313" key="1">
    <source>
        <dbReference type="EMBL" id="NML66830.1"/>
    </source>
</evidence>
<accession>A0A7Y0AGS4</accession>
<name>A0A7Y0AGS4_9BACT</name>
<dbReference type="AlphaFoldDB" id="A0A7Y0AGS4"/>
<evidence type="ECO:0008006" key="3">
    <source>
        <dbReference type="Google" id="ProtNLM"/>
    </source>
</evidence>
<gene>
    <name evidence="1" type="ORF">HHL22_16615</name>
</gene>
<evidence type="ECO:0000313" key="2">
    <source>
        <dbReference type="Proteomes" id="UP000559626"/>
    </source>
</evidence>
<dbReference type="InterPro" id="IPR013783">
    <property type="entry name" value="Ig-like_fold"/>
</dbReference>